<dbReference type="AlphaFoldDB" id="A0A6L8KGP7"/>
<organism evidence="3 4">
    <name type="scientific">Duganella flavida</name>
    <dbReference type="NCBI Taxonomy" id="2692175"/>
    <lineage>
        <taxon>Bacteria</taxon>
        <taxon>Pseudomonadati</taxon>
        <taxon>Pseudomonadota</taxon>
        <taxon>Betaproteobacteria</taxon>
        <taxon>Burkholderiales</taxon>
        <taxon>Oxalobacteraceae</taxon>
        <taxon>Telluria group</taxon>
        <taxon>Duganella</taxon>
    </lineage>
</organism>
<dbReference type="EMBL" id="WWCN01000024">
    <property type="protein sequence ID" value="MYM26285.1"/>
    <property type="molecule type" value="Genomic_DNA"/>
</dbReference>
<name>A0A6L8KGP7_9BURK</name>
<accession>A0A6L8KGP7</accession>
<gene>
    <name evidence="3" type="ORF">GTP46_27005</name>
</gene>
<evidence type="ECO:0000256" key="1">
    <source>
        <dbReference type="SAM" id="MobiDB-lite"/>
    </source>
</evidence>
<keyword evidence="2" id="KW-0732">Signal</keyword>
<proteinExistence type="predicted"/>
<evidence type="ECO:0000313" key="4">
    <source>
        <dbReference type="Proteomes" id="UP000479335"/>
    </source>
</evidence>
<evidence type="ECO:0000313" key="3">
    <source>
        <dbReference type="EMBL" id="MYM26285.1"/>
    </source>
</evidence>
<comment type="caution">
    <text evidence="3">The sequence shown here is derived from an EMBL/GenBank/DDBJ whole genome shotgun (WGS) entry which is preliminary data.</text>
</comment>
<dbReference type="InterPro" id="IPR010752">
    <property type="entry name" value="DUF1329"/>
</dbReference>
<feature type="signal peptide" evidence="2">
    <location>
        <begin position="1"/>
        <end position="23"/>
    </location>
</feature>
<feature type="region of interest" description="Disordered" evidence="1">
    <location>
        <begin position="40"/>
        <end position="62"/>
    </location>
</feature>
<protein>
    <submittedName>
        <fullName evidence="3">DUF1329 domain-containing protein</fullName>
    </submittedName>
</protein>
<dbReference type="Pfam" id="PF07044">
    <property type="entry name" value="DUF1329"/>
    <property type="match status" value="1"/>
</dbReference>
<dbReference type="RefSeq" id="WP_161009720.1">
    <property type="nucleotide sequence ID" value="NZ_WWCN01000024.1"/>
</dbReference>
<keyword evidence="4" id="KW-1185">Reference proteome</keyword>
<feature type="chain" id="PRO_5027006742" evidence="2">
    <location>
        <begin position="24"/>
        <end position="452"/>
    </location>
</feature>
<evidence type="ECO:0000256" key="2">
    <source>
        <dbReference type="SAM" id="SignalP"/>
    </source>
</evidence>
<dbReference type="Proteomes" id="UP000479335">
    <property type="component" value="Unassembled WGS sequence"/>
</dbReference>
<dbReference type="Gene3D" id="2.50.20.10">
    <property type="entry name" value="Lipoprotein localisation LolA/LolB/LppX"/>
    <property type="match status" value="1"/>
</dbReference>
<sequence>MNLTYQRIAATAALVFSAGSAMATATPEEAAQLKTTLTPFGSERAGNKEGTIPAWTGAPTPGADIVNGRRGDPFANEKPLYSVTAKNLDQYADKVSEGFKAIMKKYPASFRMDVYPSHRTAIAPQWVYDNTAKNAVNAKLVEGAGGQMPEGAYGGIPFPIPKSGAEVAWNHLLRWRGVSSSNHVRNYQVTADGQWLMIGESHFDIQMPYYMQGEADKFKGEYWMVTTKTLGPAIRVGEAIIGRLTLDDDKSQSWVYLPGQRRVRKLPNPCCDTPTPFTAGISTFDEINVFTGRTGRFDWKIVGKKEMLIPYNGNRYFTPLKDSDMFGPKHLNPDSLRWELHRVWVVDATLRNGQRHTSPKNRYYFDEDTWNAVMAERYDASGALTRVPFAVPVVITEGQTTEQTLWGIYDLVGGSTFIAGFYNERTTPYKIVQKPWKESLFTPDVMAGEGVR</sequence>
<reference evidence="3 4" key="1">
    <citation type="submission" date="2019-12" db="EMBL/GenBank/DDBJ databases">
        <title>Novel species isolated from a subtropical stream in China.</title>
        <authorList>
            <person name="Lu H."/>
        </authorList>
    </citation>
    <scope>NUCLEOTIDE SEQUENCE [LARGE SCALE GENOMIC DNA]</scope>
    <source>
        <strain evidence="3 4">FT135W</strain>
    </source>
</reference>